<dbReference type="InterPro" id="IPR040778">
    <property type="entry name" value="CASTOR1_N"/>
</dbReference>
<dbReference type="Pfam" id="PF13840">
    <property type="entry name" value="ACT_7"/>
    <property type="match status" value="2"/>
</dbReference>
<dbReference type="Gene3D" id="3.30.2130.10">
    <property type="entry name" value="VC0802-like"/>
    <property type="match status" value="2"/>
</dbReference>
<dbReference type="Ensembl" id="ENSCMUT00000025114.2">
    <property type="protein sequence ID" value="ENSCMUP00000023344.2"/>
    <property type="gene ID" value="ENSCMUG00000014339.2"/>
</dbReference>
<evidence type="ECO:0000256" key="3">
    <source>
        <dbReference type="ARBA" id="ARBA00006827"/>
    </source>
</evidence>
<evidence type="ECO:0000259" key="12">
    <source>
        <dbReference type="Pfam" id="PF18700"/>
    </source>
</evidence>
<feature type="domain" description="CASTOR1 N-terminal" evidence="12">
    <location>
        <begin position="113"/>
        <end position="150"/>
    </location>
</feature>
<evidence type="ECO:0000256" key="7">
    <source>
        <dbReference type="ARBA" id="ARBA00022843"/>
    </source>
</evidence>
<evidence type="ECO:0000259" key="11">
    <source>
        <dbReference type="Pfam" id="PF13840"/>
    </source>
</evidence>
<organism evidence="14 15">
    <name type="scientific">Corvus moneduloides</name>
    <name type="common">New Caledonian crow</name>
    <dbReference type="NCBI Taxonomy" id="1196302"/>
    <lineage>
        <taxon>Eukaryota</taxon>
        <taxon>Metazoa</taxon>
        <taxon>Chordata</taxon>
        <taxon>Craniata</taxon>
        <taxon>Vertebrata</taxon>
        <taxon>Euteleostomi</taxon>
        <taxon>Archelosauria</taxon>
        <taxon>Archosauria</taxon>
        <taxon>Dinosauria</taxon>
        <taxon>Saurischia</taxon>
        <taxon>Theropoda</taxon>
        <taxon>Coelurosauria</taxon>
        <taxon>Aves</taxon>
        <taxon>Neognathae</taxon>
        <taxon>Neoaves</taxon>
        <taxon>Telluraves</taxon>
        <taxon>Australaves</taxon>
        <taxon>Passeriformes</taxon>
        <taxon>Corvoidea</taxon>
        <taxon>Corvidae</taxon>
        <taxon>Corvus</taxon>
    </lineage>
</organism>
<dbReference type="Pfam" id="PF21389">
    <property type="entry name" value="CASTOR1_ACT-like"/>
    <property type="match status" value="1"/>
</dbReference>
<dbReference type="GO" id="GO:1904262">
    <property type="term" value="P:negative regulation of TORC1 signaling"/>
    <property type="evidence" value="ECO:0007669"/>
    <property type="project" value="UniProtKB-ARBA"/>
</dbReference>
<dbReference type="PANTHER" id="PTHR31131">
    <property type="entry name" value="CHROMOSOME 1, WHOLE GENOME SHOTGUN SEQUENCE"/>
    <property type="match status" value="1"/>
</dbReference>
<dbReference type="GO" id="GO:0034618">
    <property type="term" value="F:arginine binding"/>
    <property type="evidence" value="ECO:0007669"/>
    <property type="project" value="TreeGrafter"/>
</dbReference>
<keyword evidence="5" id="KW-0963">Cytoplasm</keyword>
<evidence type="ECO:0000256" key="5">
    <source>
        <dbReference type="ARBA" id="ARBA00022490"/>
    </source>
</evidence>
<feature type="domain" description="CASTOR1 N-terminal" evidence="12">
    <location>
        <begin position="175"/>
        <end position="205"/>
    </location>
</feature>
<dbReference type="SUPFAM" id="SSF55021">
    <property type="entry name" value="ACT-like"/>
    <property type="match status" value="2"/>
</dbReference>
<dbReference type="GO" id="GO:0005829">
    <property type="term" value="C:cytosol"/>
    <property type="evidence" value="ECO:0007669"/>
    <property type="project" value="UniProtKB-SubCell"/>
</dbReference>
<dbReference type="GO" id="GO:0042802">
    <property type="term" value="F:identical protein binding"/>
    <property type="evidence" value="ECO:0007669"/>
    <property type="project" value="UniProtKB-ARBA"/>
</dbReference>
<comment type="function">
    <text evidence="1">Functions as an intracellular arginine sensor within the amino acid-sensing branch of the TORC1 signaling pathway. As a homodimer or a heterodimer with CASTOR2, binds and inhibits the GATOR subcomplex GATOR2 and thereby mTORC1. Binding of arginine to CASTOR1 allosterically disrupts the interaction of CASTOR1-containing dimers with GATOR2 which can in turn activate mTORC1 and the TORC1 signaling pathway.</text>
</comment>
<reference evidence="14" key="2">
    <citation type="submission" date="2025-08" db="UniProtKB">
        <authorList>
            <consortium name="Ensembl"/>
        </authorList>
    </citation>
    <scope>IDENTIFICATION</scope>
</reference>
<evidence type="ECO:0000313" key="15">
    <source>
        <dbReference type="Proteomes" id="UP000694553"/>
    </source>
</evidence>
<dbReference type="FunFam" id="3.30.2130.10:FF:000004">
    <property type="entry name" value="Cytosolic arginine sensor for mTORC1 subunit 1"/>
    <property type="match status" value="1"/>
</dbReference>
<feature type="region of interest" description="Disordered" evidence="10">
    <location>
        <begin position="39"/>
        <end position="99"/>
    </location>
</feature>
<keyword evidence="15" id="KW-1185">Reference proteome</keyword>
<accession>A0A8C3H2F1</accession>
<dbReference type="FunFam" id="3.30.2130.10:FF:000003">
    <property type="entry name" value="Cytosolic arginine sensor for mTORC1 subunit 1"/>
    <property type="match status" value="1"/>
</dbReference>
<accession>A0A8U7N0G2</accession>
<proteinExistence type="inferred from homology"/>
<comment type="subunit">
    <text evidence="9">Forms homodimers and heterodimers with CASTOR2. Interacts with the GATOR2 complex which is composed of MIOS, SEC13, SEH1L, WDR24 and WDR59; the interaction is negatively regulated by arginine. Interacts with TM4SF5; the interaction is positively regulated by leucine and is negatively regulated by arginine.</text>
</comment>
<evidence type="ECO:0000259" key="13">
    <source>
        <dbReference type="Pfam" id="PF21389"/>
    </source>
</evidence>
<feature type="domain" description="CASTOR ACT" evidence="11">
    <location>
        <begin position="400"/>
        <end position="449"/>
    </location>
</feature>
<feature type="domain" description="Cytosolic arginine sensor for mTORC1 subunit 1/2 ACT-like" evidence="13">
    <location>
        <begin position="314"/>
        <end position="398"/>
    </location>
</feature>
<dbReference type="OMA" id="INMFYLS"/>
<feature type="region of interest" description="Disordered" evidence="10">
    <location>
        <begin position="1"/>
        <end position="26"/>
    </location>
</feature>
<dbReference type="InterPro" id="IPR026249">
    <property type="entry name" value="CASTOR_fam"/>
</dbReference>
<evidence type="ECO:0000256" key="8">
    <source>
        <dbReference type="ARBA" id="ARBA00031657"/>
    </source>
</evidence>
<dbReference type="AlphaFoldDB" id="A0A8C3H2F1"/>
<dbReference type="InterPro" id="IPR045865">
    <property type="entry name" value="ACT-like_dom_sf"/>
</dbReference>
<evidence type="ECO:0000256" key="9">
    <source>
        <dbReference type="ARBA" id="ARBA00046845"/>
    </source>
</evidence>
<keyword evidence="7" id="KW-0832">Ubl conjugation</keyword>
<dbReference type="InterPro" id="IPR051719">
    <property type="entry name" value="CASTOR_mTORC1"/>
</dbReference>
<sequence length="495" mass="53640">MRGGPGAMRAVTGRSRQDAGRSRIGPWAMRAVTGRCRSNCGAVPERFRGDARRSRRDARRSQGGSGTMRGGPEAVRGGPGPVPGRSRVRPYSGGGGGSRGGAAAMDLHILEHRVRVLSLARRGLWLYTHPLLKLLFLPQRCRYRPFSLHHPPLPPPAPGDGGGFGISSTDFFFFRCKFFSLTETPEDYTVMLDEEGFKELPPSEFMQVADSTWLVLSVVSNGREPPGCQATGVTKIARSVIAPLAEHHVSVLMLSTYQTDFILVRERDLPVVIHTLAGEFDIYKEESGECVPVTCDDVSNGFLKPKPAASPTLHPVQSPQTRFCVLTVAPDTLPAIATMLIDVLFYSHSSPPWESATSSQDLDSITFFSFSLIEGYISIVMDAETQKRFPSDLLLTSSTGELWRMVRIGGQPLGFDECGIVAQIAEPLAAADISAYYISTFNFDHALVSPCPSPGTPASPGVSPGADSASVPRQVPEEGIAEVIQLLQQRQESSR</sequence>
<comment type="subcellular location">
    <subcellularLocation>
        <location evidence="2">Cytoplasm</location>
        <location evidence="2">Cytosol</location>
    </subcellularLocation>
</comment>
<reference evidence="15" key="1">
    <citation type="submission" date="2019-10" db="EMBL/GenBank/DDBJ databases">
        <title>Corvus moneduloides (New Caledonian crow) genome, bCorMon1, primary haplotype.</title>
        <authorList>
            <person name="Rutz C."/>
            <person name="Fungtammasan C."/>
            <person name="Mountcastle J."/>
            <person name="Formenti G."/>
            <person name="Chow W."/>
            <person name="Howe K."/>
            <person name="Steele M.P."/>
            <person name="Fernandes J."/>
            <person name="Gilbert M.T.P."/>
            <person name="Fedrigo O."/>
            <person name="Jarvis E.D."/>
            <person name="Gemmell N."/>
        </authorList>
    </citation>
    <scope>NUCLEOTIDE SEQUENCE [LARGE SCALE GENOMIC DNA]</scope>
</reference>
<feature type="region of interest" description="Disordered" evidence="10">
    <location>
        <begin position="453"/>
        <end position="474"/>
    </location>
</feature>
<feature type="domain" description="CASTOR ACT" evidence="11">
    <location>
        <begin position="209"/>
        <end position="276"/>
    </location>
</feature>
<dbReference type="PRINTS" id="PR02078">
    <property type="entry name" value="GATSLIKEFMLY"/>
</dbReference>
<name>A0A8C3H2F1_CORMO</name>
<gene>
    <name evidence="14" type="primary">CASTOR1</name>
</gene>
<dbReference type="InterPro" id="IPR027795">
    <property type="entry name" value="CASTOR_ACT_dom"/>
</dbReference>
<dbReference type="PANTHER" id="PTHR31131:SF3">
    <property type="entry name" value="CYTOSOLIC ARGININE SENSOR FOR MTORC1 SUBUNIT 1"/>
    <property type="match status" value="1"/>
</dbReference>
<protein>
    <recommendedName>
        <fullName evidence="4">Cytosolic arginine sensor for mTORC1 subunit 1</fullName>
    </recommendedName>
    <alternativeName>
        <fullName evidence="8">GATS-like protein 3</fullName>
    </alternativeName>
</protein>
<evidence type="ECO:0000256" key="1">
    <source>
        <dbReference type="ARBA" id="ARBA00002751"/>
    </source>
</evidence>
<dbReference type="Proteomes" id="UP000694553">
    <property type="component" value="Unassembled WGS sequence"/>
</dbReference>
<comment type="similarity">
    <text evidence="3">Belongs to the GATS family.</text>
</comment>
<evidence type="ECO:0000256" key="2">
    <source>
        <dbReference type="ARBA" id="ARBA00004514"/>
    </source>
</evidence>
<evidence type="ECO:0000256" key="4">
    <source>
        <dbReference type="ARBA" id="ARBA00013329"/>
    </source>
</evidence>
<evidence type="ECO:0000313" key="14">
    <source>
        <dbReference type="Ensembl" id="ENSCMUP00000023344.2"/>
    </source>
</evidence>
<keyword evidence="6" id="KW-0597">Phosphoprotein</keyword>
<reference evidence="14" key="3">
    <citation type="submission" date="2025-09" db="UniProtKB">
        <authorList>
            <consortium name="Ensembl"/>
        </authorList>
    </citation>
    <scope>IDENTIFICATION</scope>
</reference>
<dbReference type="Pfam" id="PF18700">
    <property type="entry name" value="Castor1_N"/>
    <property type="match status" value="2"/>
</dbReference>
<evidence type="ECO:0000256" key="6">
    <source>
        <dbReference type="ARBA" id="ARBA00022553"/>
    </source>
</evidence>
<evidence type="ECO:0000256" key="10">
    <source>
        <dbReference type="SAM" id="MobiDB-lite"/>
    </source>
</evidence>
<dbReference type="InterPro" id="IPR049479">
    <property type="entry name" value="CASTOR1_ACT-like"/>
</dbReference>